<sequence>MDKYSLTFYYQNCRGLRTKLHTLFMNILSFSYDVIVLTETWLIPDISDSEYIDDRYLVFRSDRDRSATEKRDGGGVLIAILRSLRPTNFFTHLARTDFEHVLVQLPASHPTKRHIISAAYIPPRSPGDLYSSHFDMLQDIFSDVSTDTFYVIVHRKRFKSESVKCFEKYIKTVEDSIPLNIKHFWTYVSNRKGRAVIPANMYLDDVHSSDPIEIIYEPSNFDPTVWQPPNVFADNASIFSDIYLSKDVVLKAIKKLDLNKGPGPDSLPPIFLKKTAECIVCPLHIIFNKCLRDCQLLQEDLDRLSRYCWNNKLQLSLPKCNAITFTKNKNIITYDYKLDDMILKKVNNIRDLGVTIDSKLHFDVHIDNIVNKAYRMFGFVLRSSNDFKRPSTFLLLYKALVRSQLEYAVPIWSPIFDVYKTKIEMVQKKFLRATHYRTAHSKLPYKQLLKRYNLQSLESRRSLLMTMMLHGLCNNKFDCPEITNNICYIVPRTVMRREARVPQLFHTARCRTHAGARAPLRRMVDTYNSHYITLDIFALPNFKFKRMATEILYP</sequence>
<dbReference type="SUPFAM" id="SSF56219">
    <property type="entry name" value="DNase I-like"/>
    <property type="match status" value="1"/>
</dbReference>
<dbReference type="EMBL" id="ODYU01009977">
    <property type="protein sequence ID" value="SOQ54752.1"/>
    <property type="molecule type" value="Genomic_DNA"/>
</dbReference>
<reference evidence="1" key="1">
    <citation type="submission" date="2016-07" db="EMBL/GenBank/DDBJ databases">
        <authorList>
            <person name="Bretaudeau A."/>
        </authorList>
    </citation>
    <scope>NUCLEOTIDE SEQUENCE</scope>
    <source>
        <strain evidence="1">Rice</strain>
        <tissue evidence="1">Whole body</tissue>
    </source>
</reference>
<dbReference type="AlphaFoldDB" id="A0A2H1WP78"/>
<gene>
    <name evidence="1" type="ORF">SFRICE_018476</name>
</gene>
<name>A0A2H1WP78_SPOFR</name>
<dbReference type="PANTHER" id="PTHR33332">
    <property type="entry name" value="REVERSE TRANSCRIPTASE DOMAIN-CONTAINING PROTEIN"/>
    <property type="match status" value="1"/>
</dbReference>
<protein>
    <submittedName>
        <fullName evidence="1">SFRICE_018476</fullName>
    </submittedName>
</protein>
<organism evidence="1">
    <name type="scientific">Spodoptera frugiperda</name>
    <name type="common">Fall armyworm</name>
    <dbReference type="NCBI Taxonomy" id="7108"/>
    <lineage>
        <taxon>Eukaryota</taxon>
        <taxon>Metazoa</taxon>
        <taxon>Ecdysozoa</taxon>
        <taxon>Arthropoda</taxon>
        <taxon>Hexapoda</taxon>
        <taxon>Insecta</taxon>
        <taxon>Pterygota</taxon>
        <taxon>Neoptera</taxon>
        <taxon>Endopterygota</taxon>
        <taxon>Lepidoptera</taxon>
        <taxon>Glossata</taxon>
        <taxon>Ditrysia</taxon>
        <taxon>Noctuoidea</taxon>
        <taxon>Noctuidae</taxon>
        <taxon>Amphipyrinae</taxon>
        <taxon>Spodoptera</taxon>
    </lineage>
</organism>
<dbReference type="InterPro" id="IPR036691">
    <property type="entry name" value="Endo/exonu/phosph_ase_sf"/>
</dbReference>
<dbReference type="Gene3D" id="3.60.10.10">
    <property type="entry name" value="Endonuclease/exonuclease/phosphatase"/>
    <property type="match status" value="1"/>
</dbReference>
<accession>A0A2H1WP78</accession>
<proteinExistence type="predicted"/>
<evidence type="ECO:0000313" key="1">
    <source>
        <dbReference type="EMBL" id="SOQ54752.1"/>
    </source>
</evidence>